<reference evidence="2" key="1">
    <citation type="submission" date="2015-04" db="UniProtKB">
        <authorList>
            <consortium name="EnsemblPlants"/>
        </authorList>
    </citation>
    <scope>IDENTIFICATION</scope>
</reference>
<name>A0A0E0CEJ1_9ORYZ</name>
<reference evidence="2" key="2">
    <citation type="submission" date="2018-05" db="EMBL/GenBank/DDBJ databases">
        <title>OmerRS3 (Oryza meridionalis Reference Sequence Version 3).</title>
        <authorList>
            <person name="Zhang J."/>
            <person name="Kudrna D."/>
            <person name="Lee S."/>
            <person name="Talag J."/>
            <person name="Welchert J."/>
            <person name="Wing R.A."/>
        </authorList>
    </citation>
    <scope>NUCLEOTIDE SEQUENCE [LARGE SCALE GENOMIC DNA]</scope>
    <source>
        <strain evidence="2">cv. OR44</strain>
    </source>
</reference>
<dbReference type="EnsemblPlants" id="OMERI02G02000.1">
    <property type="protein sequence ID" value="OMERI02G02000.1"/>
    <property type="gene ID" value="OMERI02G02000"/>
</dbReference>
<evidence type="ECO:0000313" key="3">
    <source>
        <dbReference type="Proteomes" id="UP000008021"/>
    </source>
</evidence>
<sequence>MALQCPPTRSLLSQVSADLERKRMKEEGVVPGIREKSRFPLASRQPDPPARRPARVTGSGGPGLLVDRCGSGSKRRMATTG</sequence>
<feature type="region of interest" description="Disordered" evidence="1">
    <location>
        <begin position="19"/>
        <end position="81"/>
    </location>
</feature>
<dbReference type="Gramene" id="OMERI02G02000.1">
    <property type="protein sequence ID" value="OMERI02G02000.1"/>
    <property type="gene ID" value="OMERI02G02000"/>
</dbReference>
<dbReference type="Proteomes" id="UP000008021">
    <property type="component" value="Chromosome 2"/>
</dbReference>
<evidence type="ECO:0000256" key="1">
    <source>
        <dbReference type="SAM" id="MobiDB-lite"/>
    </source>
</evidence>
<dbReference type="AlphaFoldDB" id="A0A0E0CEJ1"/>
<protein>
    <submittedName>
        <fullName evidence="2">Uncharacterized protein</fullName>
    </submittedName>
</protein>
<evidence type="ECO:0000313" key="2">
    <source>
        <dbReference type="EnsemblPlants" id="OMERI02G02000.1"/>
    </source>
</evidence>
<accession>A0A0E0CEJ1</accession>
<dbReference type="HOGENOM" id="CLU_2577868_0_0_1"/>
<organism evidence="2">
    <name type="scientific">Oryza meridionalis</name>
    <dbReference type="NCBI Taxonomy" id="40149"/>
    <lineage>
        <taxon>Eukaryota</taxon>
        <taxon>Viridiplantae</taxon>
        <taxon>Streptophyta</taxon>
        <taxon>Embryophyta</taxon>
        <taxon>Tracheophyta</taxon>
        <taxon>Spermatophyta</taxon>
        <taxon>Magnoliopsida</taxon>
        <taxon>Liliopsida</taxon>
        <taxon>Poales</taxon>
        <taxon>Poaceae</taxon>
        <taxon>BOP clade</taxon>
        <taxon>Oryzoideae</taxon>
        <taxon>Oryzeae</taxon>
        <taxon>Oryzinae</taxon>
        <taxon>Oryza</taxon>
    </lineage>
</organism>
<feature type="compositionally biased region" description="Basic and acidic residues" evidence="1">
    <location>
        <begin position="19"/>
        <end position="38"/>
    </location>
</feature>
<keyword evidence="3" id="KW-1185">Reference proteome</keyword>
<proteinExistence type="predicted"/>